<dbReference type="AlphaFoldDB" id="A0A3S5F6I1"/>
<dbReference type="SUPFAM" id="SSF55174">
    <property type="entry name" value="Alpha-L RNA-binding motif"/>
    <property type="match status" value="1"/>
</dbReference>
<dbReference type="Proteomes" id="UP000268229">
    <property type="component" value="Chromosome"/>
</dbReference>
<dbReference type="InterPro" id="IPR036986">
    <property type="entry name" value="S4_RNA-bd_sf"/>
</dbReference>
<sequence>MRSTLYLMLNCKTVQSRGLNMKNSNDNNTMRLDKWLWAARFFKTRALAQKHIELGRVQVNGAKVKNSKNISAGDTVDLTLNSLPYKIKVVALNHQRRPAPEARMLYEEDMKTAALREEQKLLDQASRITAAYPEGRPTKRDRRQIEKLKRGDW</sequence>
<evidence type="ECO:0000259" key="6">
    <source>
        <dbReference type="SMART" id="SM00363"/>
    </source>
</evidence>
<evidence type="ECO:0000256" key="2">
    <source>
        <dbReference type="ARBA" id="ARBA00022884"/>
    </source>
</evidence>
<organism evidence="7 8">
    <name type="scientific">Neisseria animaloris</name>
    <dbReference type="NCBI Taxonomy" id="326522"/>
    <lineage>
        <taxon>Bacteria</taxon>
        <taxon>Pseudomonadati</taxon>
        <taxon>Pseudomonadota</taxon>
        <taxon>Betaproteobacteria</taxon>
        <taxon>Neisseriales</taxon>
        <taxon>Neisseriaceae</taxon>
        <taxon>Neisseria</taxon>
    </lineage>
</organism>
<reference evidence="7 8" key="1">
    <citation type="submission" date="2018-12" db="EMBL/GenBank/DDBJ databases">
        <authorList>
            <consortium name="Pathogen Informatics"/>
        </authorList>
    </citation>
    <scope>NUCLEOTIDE SEQUENCE [LARGE SCALE GENOMIC DNA]</scope>
    <source>
        <strain evidence="7 8">NCTC12227</strain>
    </source>
</reference>
<dbReference type="EMBL" id="LR134516">
    <property type="protein sequence ID" value="VEJ21182.1"/>
    <property type="molecule type" value="Genomic_DNA"/>
</dbReference>
<accession>A0A3S5F6I1</accession>
<evidence type="ECO:0000313" key="8">
    <source>
        <dbReference type="Proteomes" id="UP000268229"/>
    </source>
</evidence>
<dbReference type="GO" id="GO:0003727">
    <property type="term" value="F:single-stranded RNA binding"/>
    <property type="evidence" value="ECO:0007669"/>
    <property type="project" value="InterPro"/>
</dbReference>
<evidence type="ECO:0000313" key="7">
    <source>
        <dbReference type="EMBL" id="VEJ21182.1"/>
    </source>
</evidence>
<dbReference type="InterPro" id="IPR002942">
    <property type="entry name" value="S4_RNA-bd"/>
</dbReference>
<dbReference type="GO" id="GO:0003677">
    <property type="term" value="F:DNA binding"/>
    <property type="evidence" value="ECO:0007669"/>
    <property type="project" value="UniProtKB-KW"/>
</dbReference>
<evidence type="ECO:0000256" key="4">
    <source>
        <dbReference type="PROSITE-ProRule" id="PRU00182"/>
    </source>
</evidence>
<gene>
    <name evidence="7" type="primary">hslR</name>
    <name evidence="7" type="ORF">NCTC12227_00908</name>
</gene>
<dbReference type="CDD" id="cd00165">
    <property type="entry name" value="S4"/>
    <property type="match status" value="1"/>
</dbReference>
<proteinExistence type="inferred from homology"/>
<dbReference type="PROSITE" id="PS50889">
    <property type="entry name" value="S4"/>
    <property type="match status" value="1"/>
</dbReference>
<dbReference type="Pfam" id="PF01479">
    <property type="entry name" value="S4"/>
    <property type="match status" value="1"/>
</dbReference>
<dbReference type="GO" id="GO:0043023">
    <property type="term" value="F:ribosomal large subunit binding"/>
    <property type="evidence" value="ECO:0007669"/>
    <property type="project" value="InterPro"/>
</dbReference>
<keyword evidence="3" id="KW-0238">DNA-binding</keyword>
<feature type="region of interest" description="Disordered" evidence="5">
    <location>
        <begin position="127"/>
        <end position="153"/>
    </location>
</feature>
<dbReference type="InterPro" id="IPR025708">
    <property type="entry name" value="HSP15"/>
</dbReference>
<comment type="similarity">
    <text evidence="1">Belongs to the HSP15 family.</text>
</comment>
<dbReference type="PIRSF" id="PIRSF016821">
    <property type="entry name" value="HSP15"/>
    <property type="match status" value="1"/>
</dbReference>
<name>A0A3S5F6I1_9NEIS</name>
<dbReference type="KEGG" id="nani:NCTC12227_00908"/>
<keyword evidence="7" id="KW-0346">Stress response</keyword>
<feature type="compositionally biased region" description="Basic and acidic residues" evidence="5">
    <location>
        <begin position="143"/>
        <end position="153"/>
    </location>
</feature>
<evidence type="ECO:0000256" key="3">
    <source>
        <dbReference type="ARBA" id="ARBA00023125"/>
    </source>
</evidence>
<dbReference type="SMART" id="SM00363">
    <property type="entry name" value="S4"/>
    <property type="match status" value="1"/>
</dbReference>
<dbReference type="STRING" id="326522.BWD08_03520"/>
<evidence type="ECO:0000256" key="1">
    <source>
        <dbReference type="ARBA" id="ARBA00008396"/>
    </source>
</evidence>
<protein>
    <submittedName>
        <fullName evidence="7">Ribosome-associated heat shock protein Hsp15</fullName>
    </submittedName>
</protein>
<keyword evidence="2 4" id="KW-0694">RNA-binding</keyword>
<dbReference type="Gene3D" id="3.10.290.10">
    <property type="entry name" value="RNA-binding S4 domain"/>
    <property type="match status" value="1"/>
</dbReference>
<feature type="domain" description="RNA-binding S4" evidence="6">
    <location>
        <begin position="30"/>
        <end position="96"/>
    </location>
</feature>
<evidence type="ECO:0000256" key="5">
    <source>
        <dbReference type="SAM" id="MobiDB-lite"/>
    </source>
</evidence>
<keyword evidence="8" id="KW-1185">Reference proteome</keyword>
<dbReference type="GO" id="GO:0034605">
    <property type="term" value="P:cellular response to heat"/>
    <property type="evidence" value="ECO:0007669"/>
    <property type="project" value="InterPro"/>
</dbReference>